<protein>
    <submittedName>
        <fullName evidence="1">Uncharacterized protein</fullName>
    </submittedName>
</protein>
<accession>I3T2W5</accession>
<reference evidence="1" key="1">
    <citation type="submission" date="2012-05" db="EMBL/GenBank/DDBJ databases">
        <authorList>
            <person name="Krishnakumar V."/>
            <person name="Cheung F."/>
            <person name="Xiao Y."/>
            <person name="Chan A."/>
            <person name="Moskal W.A."/>
            <person name="Town C.D."/>
        </authorList>
    </citation>
    <scope>NUCLEOTIDE SEQUENCE</scope>
</reference>
<sequence>MNRPFFSIMVKTNCTTNRITATTRINTSSNNLHAIINFNVFRNLCSLSTSPCLQGQKSLKQNNDLKKDTVIFGRLFLSFLVLHHDPLILIPFIHLQWSLLIRCTYSTDTKCSFGFSC</sequence>
<evidence type="ECO:0000313" key="1">
    <source>
        <dbReference type="EMBL" id="AFK46857.1"/>
    </source>
</evidence>
<proteinExistence type="evidence at transcript level"/>
<dbReference type="AlphaFoldDB" id="I3T2W5"/>
<organism evidence="1">
    <name type="scientific">Lotus japonicus</name>
    <name type="common">Lotus corniculatus var. japonicus</name>
    <dbReference type="NCBI Taxonomy" id="34305"/>
    <lineage>
        <taxon>Eukaryota</taxon>
        <taxon>Viridiplantae</taxon>
        <taxon>Streptophyta</taxon>
        <taxon>Embryophyta</taxon>
        <taxon>Tracheophyta</taxon>
        <taxon>Spermatophyta</taxon>
        <taxon>Magnoliopsida</taxon>
        <taxon>eudicotyledons</taxon>
        <taxon>Gunneridae</taxon>
        <taxon>Pentapetalae</taxon>
        <taxon>rosids</taxon>
        <taxon>fabids</taxon>
        <taxon>Fabales</taxon>
        <taxon>Fabaceae</taxon>
        <taxon>Papilionoideae</taxon>
        <taxon>50 kb inversion clade</taxon>
        <taxon>NPAAA clade</taxon>
        <taxon>Hologalegina</taxon>
        <taxon>robinioid clade</taxon>
        <taxon>Loteae</taxon>
        <taxon>Lotus</taxon>
    </lineage>
</organism>
<name>I3T2W5_LOTJA</name>
<dbReference type="EMBL" id="BT147063">
    <property type="protein sequence ID" value="AFK46857.1"/>
    <property type="molecule type" value="mRNA"/>
</dbReference>